<evidence type="ECO:0000256" key="1">
    <source>
        <dbReference type="SAM" id="SignalP"/>
    </source>
</evidence>
<feature type="signal peptide" evidence="1">
    <location>
        <begin position="1"/>
        <end position="34"/>
    </location>
</feature>
<sequence length="452" mass="50514">MTRKQIPNLFRKIGLAILLTLFAAFSPSAHPAQADDGGYQVEWVYSTTSQTDLRNIREAVDEYIRNDGALRGYAGQPMVGYGGYPDSEDRHRVLYNIHFIGYSDPKKPLEVSPVELSRGTISFGKLPDGYQSTYSATFQVKKDDSQPDKWIVESVYGGKPPFYRIGFIVGGNDSSIPSYATVIVPRSGKITNIYETTARFQASIPSSCVDTVTTLRYWQLDVQKITGDRNVLPPYPLRGIHLESQKDEGRATLFVNPFKIRFAVDDIQTPSIALWDKDKKTWQPIITNVVTDGKERWAEAETAFTGDFALFSQAVSKPVEADHKANIFDSLEQIGGVNVNKTPVRFDIAKPYIEDNRVMVPLRPIAEAIGATVQWELDEEQQKVEIYKNGKQIGFYIGQKRVITNGPALEIDVPAKIVDGQTVVPVRFLAQALDLDIAWDSLNKIVNITAKD</sequence>
<dbReference type="Proteomes" id="UP000430670">
    <property type="component" value="Unassembled WGS sequence"/>
</dbReference>
<dbReference type="RefSeq" id="WP_155476691.1">
    <property type="nucleotide sequence ID" value="NZ_WNKU01000012.1"/>
</dbReference>
<dbReference type="InterPro" id="IPR012854">
    <property type="entry name" value="Cu_amine_oxidase-like_N"/>
</dbReference>
<dbReference type="OrthoDB" id="2649379at2"/>
<dbReference type="EMBL" id="WNKU01000012">
    <property type="protein sequence ID" value="MTV49594.1"/>
    <property type="molecule type" value="Genomic_DNA"/>
</dbReference>
<evidence type="ECO:0000313" key="3">
    <source>
        <dbReference type="EMBL" id="MTV49594.1"/>
    </source>
</evidence>
<evidence type="ECO:0000313" key="4">
    <source>
        <dbReference type="Proteomes" id="UP000430670"/>
    </source>
</evidence>
<keyword evidence="1" id="KW-0732">Signal</keyword>
<reference evidence="3 4" key="1">
    <citation type="submission" date="2019-11" db="EMBL/GenBank/DDBJ databases">
        <title>Whole-genome sequence of a the green, strictly anaerobic photosynthetic bacterium Heliobacillus mobilis DSM 6151.</title>
        <authorList>
            <person name="Kyndt J.A."/>
            <person name="Meyer T.E."/>
        </authorList>
    </citation>
    <scope>NUCLEOTIDE SEQUENCE [LARGE SCALE GENOMIC DNA]</scope>
    <source>
        <strain evidence="3 4">DSM 6151</strain>
    </source>
</reference>
<comment type="caution">
    <text evidence="3">The sequence shown here is derived from an EMBL/GenBank/DDBJ whole genome shotgun (WGS) entry which is preliminary data.</text>
</comment>
<organism evidence="3 4">
    <name type="scientific">Heliobacterium mobile</name>
    <name type="common">Heliobacillus mobilis</name>
    <dbReference type="NCBI Taxonomy" id="28064"/>
    <lineage>
        <taxon>Bacteria</taxon>
        <taxon>Bacillati</taxon>
        <taxon>Bacillota</taxon>
        <taxon>Clostridia</taxon>
        <taxon>Eubacteriales</taxon>
        <taxon>Heliobacteriaceae</taxon>
        <taxon>Heliobacterium</taxon>
    </lineage>
</organism>
<gene>
    <name evidence="3" type="ORF">GJ688_11460</name>
</gene>
<dbReference type="Pfam" id="PF07833">
    <property type="entry name" value="Cu_amine_oxidN1"/>
    <property type="match status" value="1"/>
</dbReference>
<feature type="domain" description="Copper amine oxidase-like N-terminal" evidence="2">
    <location>
        <begin position="339"/>
        <end position="447"/>
    </location>
</feature>
<dbReference type="Gene3D" id="3.30.457.10">
    <property type="entry name" value="Copper amine oxidase-like, N-terminal domain"/>
    <property type="match status" value="1"/>
</dbReference>
<dbReference type="SUPFAM" id="SSF55383">
    <property type="entry name" value="Copper amine oxidase, domain N"/>
    <property type="match status" value="1"/>
</dbReference>
<evidence type="ECO:0000259" key="2">
    <source>
        <dbReference type="Pfam" id="PF07833"/>
    </source>
</evidence>
<feature type="chain" id="PRO_5026314105" description="Copper amine oxidase-like N-terminal domain-containing protein" evidence="1">
    <location>
        <begin position="35"/>
        <end position="452"/>
    </location>
</feature>
<proteinExistence type="predicted"/>
<name>A0A6I3SKZ7_HELMO</name>
<dbReference type="AlphaFoldDB" id="A0A6I3SKZ7"/>
<keyword evidence="4" id="KW-1185">Reference proteome</keyword>
<accession>A0A6I3SKZ7</accession>
<dbReference type="InterPro" id="IPR036582">
    <property type="entry name" value="Mao_N_sf"/>
</dbReference>
<protein>
    <recommendedName>
        <fullName evidence="2">Copper amine oxidase-like N-terminal domain-containing protein</fullName>
    </recommendedName>
</protein>